<keyword evidence="4 7" id="KW-1133">Transmembrane helix</keyword>
<evidence type="ECO:0000313" key="9">
    <source>
        <dbReference type="Proteomes" id="UP000633365"/>
    </source>
</evidence>
<organism evidence="8 9">
    <name type="scientific">Ruminococcus difficilis</name>
    <dbReference type="NCBI Taxonomy" id="2763069"/>
    <lineage>
        <taxon>Bacteria</taxon>
        <taxon>Bacillati</taxon>
        <taxon>Bacillota</taxon>
        <taxon>Clostridia</taxon>
        <taxon>Eubacteriales</taxon>
        <taxon>Oscillospiraceae</taxon>
        <taxon>Ruminococcus</taxon>
    </lineage>
</organism>
<dbReference type="GO" id="GO:0046872">
    <property type="term" value="F:metal ion binding"/>
    <property type="evidence" value="ECO:0007669"/>
    <property type="project" value="UniProtKB-KW"/>
</dbReference>
<dbReference type="EMBL" id="JAEQMG010000169">
    <property type="protein sequence ID" value="MBK6090028.1"/>
    <property type="molecule type" value="Genomic_DNA"/>
</dbReference>
<dbReference type="Proteomes" id="UP000633365">
    <property type="component" value="Unassembled WGS sequence"/>
</dbReference>
<feature type="transmembrane region" description="Helical" evidence="7">
    <location>
        <begin position="21"/>
        <end position="41"/>
    </location>
</feature>
<feature type="transmembrane region" description="Helical" evidence="7">
    <location>
        <begin position="139"/>
        <end position="157"/>
    </location>
</feature>
<gene>
    <name evidence="8" type="ORF">JKK62_15490</name>
</gene>
<feature type="transmembrane region" description="Helical" evidence="7">
    <location>
        <begin position="196"/>
        <end position="214"/>
    </location>
</feature>
<accession>A0A934WU77</accession>
<dbReference type="GO" id="GO:0016020">
    <property type="term" value="C:membrane"/>
    <property type="evidence" value="ECO:0007669"/>
    <property type="project" value="InterPro"/>
</dbReference>
<feature type="binding site" evidence="6">
    <location>
        <position position="69"/>
    </location>
    <ligand>
        <name>Zn(2+)</name>
        <dbReference type="ChEBI" id="CHEBI:29105"/>
    </ligand>
</feature>
<dbReference type="NCBIfam" id="TIGR01065">
    <property type="entry name" value="hlyIII"/>
    <property type="match status" value="1"/>
</dbReference>
<dbReference type="RefSeq" id="WP_201428720.1">
    <property type="nucleotide sequence ID" value="NZ_JAEQMG010000169.1"/>
</dbReference>
<dbReference type="AlphaFoldDB" id="A0A934WU77"/>
<dbReference type="InterPro" id="IPR005744">
    <property type="entry name" value="Hy-lIII"/>
</dbReference>
<keyword evidence="9" id="KW-1185">Reference proteome</keyword>
<evidence type="ECO:0000256" key="3">
    <source>
        <dbReference type="ARBA" id="ARBA00022692"/>
    </source>
</evidence>
<proteinExistence type="inferred from homology"/>
<evidence type="ECO:0000313" key="8">
    <source>
        <dbReference type="EMBL" id="MBK6090028.1"/>
    </source>
</evidence>
<dbReference type="InterPro" id="IPR004254">
    <property type="entry name" value="AdipoR/HlyIII-related"/>
</dbReference>
<keyword evidence="6" id="KW-0479">Metal-binding</keyword>
<dbReference type="GO" id="GO:0140911">
    <property type="term" value="F:pore-forming activity"/>
    <property type="evidence" value="ECO:0007669"/>
    <property type="project" value="InterPro"/>
</dbReference>
<feature type="transmembrane region" description="Helical" evidence="7">
    <location>
        <begin position="163"/>
        <end position="184"/>
    </location>
</feature>
<comment type="caution">
    <text evidence="8">The sequence shown here is derived from an EMBL/GenBank/DDBJ whole genome shotgun (WGS) entry which is preliminary data.</text>
</comment>
<evidence type="ECO:0000256" key="5">
    <source>
        <dbReference type="ARBA" id="ARBA00023136"/>
    </source>
</evidence>
<evidence type="ECO:0000256" key="7">
    <source>
        <dbReference type="SAM" id="Phobius"/>
    </source>
</evidence>
<name>A0A934WU77_9FIRM</name>
<comment type="subcellular location">
    <subcellularLocation>
        <location evidence="1">Endomembrane system</location>
        <topology evidence="1">Multi-pass membrane protein</topology>
    </subcellularLocation>
</comment>
<keyword evidence="6" id="KW-0862">Zinc</keyword>
<sequence length="216" mass="23838">MASKITKRYTLGEEIFSSVTHGVGGLLSVAGTAVLIVFAAIYSDAWSVVGCAIFGASLIILYCMSTLYHAITHPKAKSFFRIMDHNTIFFLIAGTYTPITISILRGAIGWVLFGIVWGAAVIGIVLNSIDLEKFRKPSVVCYIAMGWVIIIAIRPLLKVMNAWSLWLLVGGGVFYTVGVIFYAIKKIRYFHSIWHIFTVAGSVCHYFSVLFAVINR</sequence>
<dbReference type="Pfam" id="PF03006">
    <property type="entry name" value="HlyIII"/>
    <property type="match status" value="1"/>
</dbReference>
<reference evidence="8" key="1">
    <citation type="submission" date="2021-01" db="EMBL/GenBank/DDBJ databases">
        <title>Genome public.</title>
        <authorList>
            <person name="Liu C."/>
            <person name="Sun Q."/>
        </authorList>
    </citation>
    <scope>NUCLEOTIDE SEQUENCE</scope>
    <source>
        <strain evidence="8">M6</strain>
    </source>
</reference>
<evidence type="ECO:0000256" key="6">
    <source>
        <dbReference type="PIRSR" id="PIRSR604254-1"/>
    </source>
</evidence>
<comment type="similarity">
    <text evidence="2">Belongs to the UPF0073 (Hly-III) family.</text>
</comment>
<protein>
    <submittedName>
        <fullName evidence="8">Hemolysin III family protein</fullName>
    </submittedName>
</protein>
<keyword evidence="5 7" id="KW-0472">Membrane</keyword>
<keyword evidence="3 7" id="KW-0812">Transmembrane</keyword>
<dbReference type="GO" id="GO:0012505">
    <property type="term" value="C:endomembrane system"/>
    <property type="evidence" value="ECO:0007669"/>
    <property type="project" value="UniProtKB-SubCell"/>
</dbReference>
<dbReference type="PANTHER" id="PTHR20855">
    <property type="entry name" value="ADIPOR/PROGESTIN RECEPTOR-RELATED"/>
    <property type="match status" value="1"/>
</dbReference>
<evidence type="ECO:0000256" key="4">
    <source>
        <dbReference type="ARBA" id="ARBA00022989"/>
    </source>
</evidence>
<feature type="transmembrane region" description="Helical" evidence="7">
    <location>
        <begin position="47"/>
        <end position="71"/>
    </location>
</feature>
<feature type="binding site" evidence="6">
    <location>
        <position position="191"/>
    </location>
    <ligand>
        <name>Zn(2+)</name>
        <dbReference type="ChEBI" id="CHEBI:29105"/>
    </ligand>
</feature>
<evidence type="ECO:0000256" key="1">
    <source>
        <dbReference type="ARBA" id="ARBA00004127"/>
    </source>
</evidence>
<evidence type="ECO:0000256" key="2">
    <source>
        <dbReference type="ARBA" id="ARBA00008488"/>
    </source>
</evidence>
<dbReference type="PANTHER" id="PTHR20855:SF129">
    <property type="entry name" value="HEMOLYSIN-3 HOMOLOG"/>
    <property type="match status" value="1"/>
</dbReference>
<feature type="binding site" evidence="6">
    <location>
        <position position="195"/>
    </location>
    <ligand>
        <name>Zn(2+)</name>
        <dbReference type="ChEBI" id="CHEBI:29105"/>
    </ligand>
</feature>
<feature type="transmembrane region" description="Helical" evidence="7">
    <location>
        <begin position="107"/>
        <end position="127"/>
    </location>
</feature>
<feature type="transmembrane region" description="Helical" evidence="7">
    <location>
        <begin position="83"/>
        <end position="101"/>
    </location>
</feature>